<evidence type="ECO:0000313" key="2">
    <source>
        <dbReference type="Proteomes" id="UP001152795"/>
    </source>
</evidence>
<comment type="caution">
    <text evidence="1">The sequence shown here is derived from an EMBL/GenBank/DDBJ whole genome shotgun (WGS) entry which is preliminary data.</text>
</comment>
<evidence type="ECO:0000313" key="1">
    <source>
        <dbReference type="EMBL" id="CAB3988653.1"/>
    </source>
</evidence>
<reference evidence="1" key="1">
    <citation type="submission" date="2020-04" db="EMBL/GenBank/DDBJ databases">
        <authorList>
            <person name="Alioto T."/>
            <person name="Alioto T."/>
            <person name="Gomez Garrido J."/>
        </authorList>
    </citation>
    <scope>NUCLEOTIDE SEQUENCE</scope>
    <source>
        <strain evidence="1">A484AB</strain>
    </source>
</reference>
<name>A0A7D9DLL6_PARCT</name>
<sequence length="424" mass="47140">MSDDSQSIAPQPEREGTPDSSPPPLRSERFYSKESSTTITDDLIELSRKAFSTALSREKWLELVQSYSTINDTDSFLIAPKVEAVVLPTNLGISPFVAATPVEVSISTHDNQPNEDGHLLTDNWKTITQDNLVLQTVVGYKIPFTSAPRKWRPRITTTRSSIQQKRMETAIQTLLKKAAIKAVQPAESQFISSLFLVEKVQWKGEIRPIINLKPLNRFVEEWSFKMEEGFRVPMPPIRVEISPSTLHQANDSSHSPYPEFGNTNCHLPGRHSHLTSGSQCSVIYLQEGCEPSRGSGIPHQPEQMFSVPISAAYLLGNNTQHCHNVPVFADREAGSHPTGSTPATYQRQEYTTGVSSTPGTHEPCSSEWHLVGFSALQSTSEGSLSWDPKSSQDVNDISMQHHYSRHSTKVHSGRGLLPFKLKAQ</sequence>
<accession>A0A7D9DLL6</accession>
<dbReference type="Proteomes" id="UP001152795">
    <property type="component" value="Unassembled WGS sequence"/>
</dbReference>
<protein>
    <submittedName>
        <fullName evidence="1">Uncharacterized protein</fullName>
    </submittedName>
</protein>
<gene>
    <name evidence="1" type="ORF">PACLA_8A000477</name>
</gene>
<dbReference type="AlphaFoldDB" id="A0A7D9DLL6"/>
<dbReference type="EMBL" id="CACRXK020001359">
    <property type="protein sequence ID" value="CAB3988653.1"/>
    <property type="molecule type" value="Genomic_DNA"/>
</dbReference>
<proteinExistence type="predicted"/>
<dbReference type="OrthoDB" id="6083831at2759"/>
<organism evidence="1 2">
    <name type="scientific">Paramuricea clavata</name>
    <name type="common">Red gorgonian</name>
    <name type="synonym">Violescent sea-whip</name>
    <dbReference type="NCBI Taxonomy" id="317549"/>
    <lineage>
        <taxon>Eukaryota</taxon>
        <taxon>Metazoa</taxon>
        <taxon>Cnidaria</taxon>
        <taxon>Anthozoa</taxon>
        <taxon>Octocorallia</taxon>
        <taxon>Malacalcyonacea</taxon>
        <taxon>Plexauridae</taxon>
        <taxon>Paramuricea</taxon>
    </lineage>
</organism>
<keyword evidence="2" id="KW-1185">Reference proteome</keyword>